<evidence type="ECO:0000259" key="6">
    <source>
        <dbReference type="Pfam" id="PF00590"/>
    </source>
</evidence>
<dbReference type="EC" id="2.1.1.289" evidence="7"/>
<dbReference type="InterPro" id="IPR050714">
    <property type="entry name" value="Cobalamin_biosynth_MTase"/>
</dbReference>
<dbReference type="OrthoDB" id="9780707at2"/>
<dbReference type="Gene3D" id="3.40.1010.10">
    <property type="entry name" value="Cobalt-precorrin-4 Transmethylase, Domain 1"/>
    <property type="match status" value="1"/>
</dbReference>
<evidence type="ECO:0000313" key="8">
    <source>
        <dbReference type="Proteomes" id="UP000070456"/>
    </source>
</evidence>
<dbReference type="GO" id="GO:0009236">
    <property type="term" value="P:cobalamin biosynthetic process"/>
    <property type="evidence" value="ECO:0007669"/>
    <property type="project" value="UniProtKB-UniPathway"/>
</dbReference>
<organism evidence="7 8">
    <name type="scientific">Thermotalea metallivorans</name>
    <dbReference type="NCBI Taxonomy" id="520762"/>
    <lineage>
        <taxon>Bacteria</taxon>
        <taxon>Bacillati</taxon>
        <taxon>Bacillota</taxon>
        <taxon>Clostridia</taxon>
        <taxon>Peptostreptococcales</taxon>
        <taxon>Thermotaleaceae</taxon>
        <taxon>Thermotalea</taxon>
    </lineage>
</organism>
<sequence>MNKVYVLGMGPGSREYILPVTVRIIRSCDILIGGQRNLQYFQNLGKETHCIKADLRGIMEYVQEKRKYKKIAFLLSGDTGFYSMLEYIKKYISIKDLEIIPGISSFQYLMARIGESWQDAFVGSLHGREWDFVEAVQSYGKAVFLTDHKYTPQQMAKKLVDHGMEDKIMIVGENLSYENEKIIRGTPKEIMDMPSFDMAVVVIKDEKDLLEL</sequence>
<keyword evidence="2" id="KW-0169">Cobalamin biosynthesis</keyword>
<dbReference type="STRING" id="520762.AN619_00710"/>
<dbReference type="NCBIfam" id="TIGR02467">
    <property type="entry name" value="CbiE"/>
    <property type="match status" value="1"/>
</dbReference>
<comment type="pathway">
    <text evidence="1">Cofactor biosynthesis; adenosylcobalamin biosynthesis.</text>
</comment>
<reference evidence="7 8" key="1">
    <citation type="submission" date="2015-12" db="EMBL/GenBank/DDBJ databases">
        <title>Draft genome sequence of the thermoanaerobe Thermotalea metallivorans, an isolate from the runoff channel of the Great Artesian Basin, Australia.</title>
        <authorList>
            <person name="Patel B.K."/>
        </authorList>
    </citation>
    <scope>NUCLEOTIDE SEQUENCE [LARGE SCALE GENOMIC DNA]</scope>
    <source>
        <strain evidence="7 8">B2-1</strain>
    </source>
</reference>
<dbReference type="UniPathway" id="UPA00148"/>
<dbReference type="PANTHER" id="PTHR43182">
    <property type="entry name" value="COBALT-PRECORRIN-6B C(15)-METHYLTRANSFERASE (DECARBOXYLATING)"/>
    <property type="match status" value="1"/>
</dbReference>
<dbReference type="EMBL" id="LOEE01000003">
    <property type="protein sequence ID" value="KXG78912.1"/>
    <property type="molecule type" value="Genomic_DNA"/>
</dbReference>
<dbReference type="InterPro" id="IPR000878">
    <property type="entry name" value="4pyrrol_Mease"/>
</dbReference>
<evidence type="ECO:0000256" key="4">
    <source>
        <dbReference type="ARBA" id="ARBA00022679"/>
    </source>
</evidence>
<dbReference type="CDD" id="cd11644">
    <property type="entry name" value="Precorrin-6Y-MT"/>
    <property type="match status" value="1"/>
</dbReference>
<dbReference type="InterPro" id="IPR035996">
    <property type="entry name" value="4pyrrol_Methylase_sf"/>
</dbReference>
<evidence type="ECO:0000256" key="3">
    <source>
        <dbReference type="ARBA" id="ARBA00022603"/>
    </source>
</evidence>
<dbReference type="GO" id="GO:0032259">
    <property type="term" value="P:methylation"/>
    <property type="evidence" value="ECO:0007669"/>
    <property type="project" value="UniProtKB-KW"/>
</dbReference>
<dbReference type="AlphaFoldDB" id="A0A140LED7"/>
<comment type="caution">
    <text evidence="7">The sequence shown here is derived from an EMBL/GenBank/DDBJ whole genome shotgun (WGS) entry which is preliminary data.</text>
</comment>
<accession>A0A140LED7</accession>
<feature type="domain" description="Tetrapyrrole methylase" evidence="6">
    <location>
        <begin position="3"/>
        <end position="190"/>
    </location>
</feature>
<evidence type="ECO:0000256" key="2">
    <source>
        <dbReference type="ARBA" id="ARBA00022573"/>
    </source>
</evidence>
<evidence type="ECO:0000256" key="5">
    <source>
        <dbReference type="ARBA" id="ARBA00022691"/>
    </source>
</evidence>
<keyword evidence="4 7" id="KW-0808">Transferase</keyword>
<gene>
    <name evidence="7" type="primary">cbiE</name>
    <name evidence="7" type="ORF">AN619_00710</name>
</gene>
<dbReference type="PATRIC" id="fig|520762.4.peg.82"/>
<dbReference type="Proteomes" id="UP000070456">
    <property type="component" value="Unassembled WGS sequence"/>
</dbReference>
<evidence type="ECO:0000313" key="7">
    <source>
        <dbReference type="EMBL" id="KXG78912.1"/>
    </source>
</evidence>
<proteinExistence type="predicted"/>
<dbReference type="InterPro" id="IPR012818">
    <property type="entry name" value="CbiE"/>
</dbReference>
<keyword evidence="3 7" id="KW-0489">Methyltransferase</keyword>
<evidence type="ECO:0000256" key="1">
    <source>
        <dbReference type="ARBA" id="ARBA00004953"/>
    </source>
</evidence>
<dbReference type="SUPFAM" id="SSF53790">
    <property type="entry name" value="Tetrapyrrole methylase"/>
    <property type="match status" value="1"/>
</dbReference>
<dbReference type="Gene3D" id="3.30.950.10">
    <property type="entry name" value="Methyltransferase, Cobalt-precorrin-4 Transmethylase, Domain 2"/>
    <property type="match status" value="1"/>
</dbReference>
<dbReference type="Pfam" id="PF00590">
    <property type="entry name" value="TP_methylase"/>
    <property type="match status" value="1"/>
</dbReference>
<protein>
    <submittedName>
        <fullName evidence="7">Cobalt-precorrin-7 C(5)-methyltransferase</fullName>
        <ecNumber evidence="7">2.1.1.289</ecNumber>
    </submittedName>
</protein>
<dbReference type="GO" id="GO:0008276">
    <property type="term" value="F:protein methyltransferase activity"/>
    <property type="evidence" value="ECO:0007669"/>
    <property type="project" value="InterPro"/>
</dbReference>
<dbReference type="PANTHER" id="PTHR43182:SF1">
    <property type="entry name" value="COBALT-PRECORRIN-7 C(5)-METHYLTRANSFERASE"/>
    <property type="match status" value="1"/>
</dbReference>
<dbReference type="InterPro" id="IPR014776">
    <property type="entry name" value="4pyrrole_Mease_sub2"/>
</dbReference>
<keyword evidence="5" id="KW-0949">S-adenosyl-L-methionine</keyword>
<keyword evidence="8" id="KW-1185">Reference proteome</keyword>
<dbReference type="InterPro" id="IPR014777">
    <property type="entry name" value="4pyrrole_Mease_sub1"/>
</dbReference>
<dbReference type="RefSeq" id="WP_068553943.1">
    <property type="nucleotide sequence ID" value="NZ_LOEE01000003.1"/>
</dbReference>
<name>A0A140LED7_9FIRM</name>